<keyword evidence="4" id="KW-1185">Reference proteome</keyword>
<dbReference type="PANTHER" id="PTHR43267">
    <property type="entry name" value="TRNA THREONYLCARBAMOYLADENOSINE DEHYDRATASE"/>
    <property type="match status" value="1"/>
</dbReference>
<gene>
    <name evidence="3" type="ORF">F6X53_24215</name>
</gene>
<evidence type="ECO:0000313" key="3">
    <source>
        <dbReference type="EMBL" id="KAB1075937.1"/>
    </source>
</evidence>
<dbReference type="PANTHER" id="PTHR43267:SF1">
    <property type="entry name" value="TRNA THREONYLCARBAMOYLADENOSINE DEHYDRATASE"/>
    <property type="match status" value="1"/>
</dbReference>
<dbReference type="GO" id="GO:0008641">
    <property type="term" value="F:ubiquitin-like modifier activating enzyme activity"/>
    <property type="evidence" value="ECO:0007669"/>
    <property type="project" value="InterPro"/>
</dbReference>
<dbReference type="OrthoDB" id="891532at2"/>
<name>A0A6L3SU44_9HYPH</name>
<dbReference type="AlphaFoldDB" id="A0A6L3SU44"/>
<dbReference type="GO" id="GO:0061503">
    <property type="term" value="F:tRNA threonylcarbamoyladenosine dehydratase"/>
    <property type="evidence" value="ECO:0007669"/>
    <property type="project" value="TreeGrafter"/>
</dbReference>
<organism evidence="3 4">
    <name type="scientific">Methylobacterium soli</name>
    <dbReference type="NCBI Taxonomy" id="553447"/>
    <lineage>
        <taxon>Bacteria</taxon>
        <taxon>Pseudomonadati</taxon>
        <taxon>Pseudomonadota</taxon>
        <taxon>Alphaproteobacteria</taxon>
        <taxon>Hyphomicrobiales</taxon>
        <taxon>Methylobacteriaceae</taxon>
        <taxon>Methylobacterium</taxon>
    </lineage>
</organism>
<dbReference type="InterPro" id="IPR045886">
    <property type="entry name" value="ThiF/MoeB/HesA"/>
</dbReference>
<accession>A0A6L3SU44</accession>
<feature type="domain" description="THIF-type NAD/FAD binding fold" evidence="1">
    <location>
        <begin position="317"/>
        <end position="476"/>
    </location>
</feature>
<dbReference type="Proteomes" id="UP000474159">
    <property type="component" value="Unassembled WGS sequence"/>
</dbReference>
<dbReference type="GO" id="GO:0061504">
    <property type="term" value="P:cyclic threonylcarbamoyladenosine biosynthetic process"/>
    <property type="evidence" value="ECO:0007669"/>
    <property type="project" value="TreeGrafter"/>
</dbReference>
<feature type="domain" description="Prokaryotic E2 family B" evidence="2">
    <location>
        <begin position="74"/>
        <end position="139"/>
    </location>
</feature>
<dbReference type="InterPro" id="IPR032701">
    <property type="entry name" value="Prok-E2_B_dom"/>
</dbReference>
<reference evidence="3 4" key="1">
    <citation type="submission" date="2019-09" db="EMBL/GenBank/DDBJ databases">
        <title>YIM 48816 draft genome.</title>
        <authorList>
            <person name="Jiang L."/>
        </authorList>
    </citation>
    <scope>NUCLEOTIDE SEQUENCE [LARGE SCALE GENOMIC DNA]</scope>
    <source>
        <strain evidence="3 4">YIM 48816</strain>
    </source>
</reference>
<proteinExistence type="predicted"/>
<dbReference type="InterPro" id="IPR035985">
    <property type="entry name" value="Ubiquitin-activating_enz"/>
</dbReference>
<dbReference type="Gene3D" id="3.40.50.720">
    <property type="entry name" value="NAD(P)-binding Rossmann-like Domain"/>
    <property type="match status" value="1"/>
</dbReference>
<protein>
    <submittedName>
        <fullName evidence="3">Uncharacterized protein</fullName>
    </submittedName>
</protein>
<dbReference type="Pfam" id="PF00899">
    <property type="entry name" value="ThiF"/>
    <property type="match status" value="1"/>
</dbReference>
<dbReference type="Pfam" id="PF14461">
    <property type="entry name" value="Prok-E2_B"/>
    <property type="match status" value="1"/>
</dbReference>
<comment type="caution">
    <text evidence="3">The sequence shown here is derived from an EMBL/GenBank/DDBJ whole genome shotgun (WGS) entry which is preliminary data.</text>
</comment>
<dbReference type="EMBL" id="VZZK01000032">
    <property type="protein sequence ID" value="KAB1075937.1"/>
    <property type="molecule type" value="Genomic_DNA"/>
</dbReference>
<evidence type="ECO:0000259" key="2">
    <source>
        <dbReference type="Pfam" id="PF14461"/>
    </source>
</evidence>
<dbReference type="CDD" id="cd01483">
    <property type="entry name" value="E1_enzyme_family"/>
    <property type="match status" value="1"/>
</dbReference>
<sequence>MGGRKVADASAAARTAVHDALGQRGFTPAASASGTALFSGVLDPNVLGIPTTIAVDDLDFVAYPRIQIEPGFHMPERTLPHLLGVNRSLCYYGKGSVILDRYDPGGTVLQCLEQAEAVLRDAVAGRSDDDFADEFQAYWGGTFAYVDLPIGHIGPARLCRTTLDRGNRTPLVATTGRSWFMARTERARRRSDAGEPLAVVTVDQPLTFAATEAWPPETLPDLNRWLERAAPGVVGVVEEVLRTRPGTSAAVLIRAPNGLYCFRVKVPLQLRRPEFLEIRRMRLPEVMARQLTPTPIERSVGVRADAEYLFGRNLGRMRNLSGKKILLAGCGTIGGFLAQQLAQCGAGAGKGTLALTDTDILSTGNLGRHLLGVPYLGRNKAEACAAFLKEQLPPLAIEGHACDVRELDLRRESYDLIIDATGEEALSLALNERAVRTRPTTPPHLFVWLVANGAAAQCLLTGEAERACLKCLKPALAGPPRFPVLRDGVEVETMANVSCGDADYVPFPVSRSVAAAALACDLAIDWANGDPGDRFRTILLDVRRALPVPNGNPGPDEACPACRAGA</sequence>
<evidence type="ECO:0000259" key="1">
    <source>
        <dbReference type="Pfam" id="PF00899"/>
    </source>
</evidence>
<dbReference type="InterPro" id="IPR000594">
    <property type="entry name" value="ThiF_NAD_FAD-bd"/>
</dbReference>
<evidence type="ECO:0000313" key="4">
    <source>
        <dbReference type="Proteomes" id="UP000474159"/>
    </source>
</evidence>
<dbReference type="SUPFAM" id="SSF69572">
    <property type="entry name" value="Activating enzymes of the ubiquitin-like proteins"/>
    <property type="match status" value="1"/>
</dbReference>